<feature type="transmembrane region" description="Helical" evidence="1">
    <location>
        <begin position="255"/>
        <end position="277"/>
    </location>
</feature>
<keyword evidence="1" id="KW-0812">Transmembrane</keyword>
<dbReference type="GeneID" id="66609006"/>
<dbReference type="AlphaFoldDB" id="A0AAX0SPC2"/>
<accession>A0AAX0SPC2</accession>
<sequence>MEFNKLQLSHCISFYISDVSEVFFESINQHPSRDFVNNILQKIKSTLSEEELEKLNTIEEVTKDEKILIMLNHVLKKIVSKTGSSSCDLFQIVKHDRFNEPVYIQSVNAFENNLINNEFAERRYDYLIEINKHSYLRKYVNAIRISFFLDLRAQILSGSFTLDVINKQLEHQNKEELFQAIYLRSLIKHFISNQPYPISLNSFIFGDKNRENKTVENDKLSVLKNNWNQIFFSKYFDFVAKNKEERVVDNNCDELFYATMNTLLIMLIIIEELRVYFNSKEPALILKLLDNKVSLREDPDQNPETDLHELIKFAEKNYLEKEKTSRWHKKRVKSLEELLEEIKQINLETKNESLAYPDEIVELELDNVHNFVSTKQVFRHQLDLQTLHGIVINPERYGIGMWSNHFVDWEEFKDLIEQITDAENGSDLYGFEKDLDESICQVNKKYLTFISSDSSSFLIIKNDQTKVISNYVWAQLYFETRRWIINDIEYDLYEKGFDKSHFASNIALLESLNFNWLDPFYGLTSIKEIMQKIDSKSNLKTSIAEMVAKFKHEQRISKKDNERVLMIFAYVAAAVVGFINFFSMVFTILTVSDLNAGLTPANIVVIAIASLLALFLIVIAVLFRFRWKYIKH</sequence>
<name>A0AAX0SPC2_MYCPM</name>
<evidence type="ECO:0008006" key="4">
    <source>
        <dbReference type="Google" id="ProtNLM"/>
    </source>
</evidence>
<feature type="transmembrane region" description="Helical" evidence="1">
    <location>
        <begin position="601"/>
        <end position="623"/>
    </location>
</feature>
<dbReference type="Proteomes" id="UP000289557">
    <property type="component" value="Chromosome"/>
</dbReference>
<keyword evidence="1" id="KW-0472">Membrane</keyword>
<keyword evidence="1" id="KW-1133">Transmembrane helix</keyword>
<gene>
    <name evidence="2" type="ORF">NCTC10119_00411</name>
</gene>
<reference evidence="2 3" key="1">
    <citation type="submission" date="2019-01" db="EMBL/GenBank/DDBJ databases">
        <authorList>
            <consortium name="Pathogen Informatics"/>
        </authorList>
    </citation>
    <scope>NUCLEOTIDE SEQUENCE [LARGE SCALE GENOMIC DNA]</scope>
    <source>
        <strain evidence="2 3">NCTC10119</strain>
    </source>
</reference>
<evidence type="ECO:0000313" key="3">
    <source>
        <dbReference type="Proteomes" id="UP000289557"/>
    </source>
</evidence>
<organism evidence="2 3">
    <name type="scientific">Mycoplasmoides pneumoniae</name>
    <name type="common">Mycoplasma pneumoniae</name>
    <dbReference type="NCBI Taxonomy" id="2104"/>
    <lineage>
        <taxon>Bacteria</taxon>
        <taxon>Bacillati</taxon>
        <taxon>Mycoplasmatota</taxon>
        <taxon>Mycoplasmoidales</taxon>
        <taxon>Mycoplasmoidaceae</taxon>
        <taxon>Mycoplasmoides</taxon>
    </lineage>
</organism>
<evidence type="ECO:0000313" key="2">
    <source>
        <dbReference type="EMBL" id="VEU57147.1"/>
    </source>
</evidence>
<dbReference type="EMBL" id="LR214945">
    <property type="protein sequence ID" value="VEU57147.1"/>
    <property type="molecule type" value="Genomic_DNA"/>
</dbReference>
<dbReference type="NCBIfam" id="NF045750">
    <property type="entry name" value="MPN338"/>
    <property type="match status" value="1"/>
</dbReference>
<evidence type="ECO:0000256" key="1">
    <source>
        <dbReference type="SAM" id="Phobius"/>
    </source>
</evidence>
<dbReference type="RefSeq" id="WP_014325470.1">
    <property type="nucleotide sequence ID" value="NZ_AP017318.1"/>
</dbReference>
<protein>
    <recommendedName>
        <fullName evidence="4">CorA-like Mg2+ transporter protein</fullName>
    </recommendedName>
</protein>
<feature type="transmembrane region" description="Helical" evidence="1">
    <location>
        <begin position="564"/>
        <end position="589"/>
    </location>
</feature>
<proteinExistence type="predicted"/>